<dbReference type="RefSeq" id="WP_370563142.1">
    <property type="nucleotide sequence ID" value="NZ_JBFWIB010000003.1"/>
</dbReference>
<proteinExistence type="predicted"/>
<keyword evidence="3" id="KW-1185">Reference proteome</keyword>
<evidence type="ECO:0000256" key="1">
    <source>
        <dbReference type="SAM" id="SignalP"/>
    </source>
</evidence>
<evidence type="ECO:0000313" key="2">
    <source>
        <dbReference type="EMBL" id="MEZ0473024.1"/>
    </source>
</evidence>
<dbReference type="EMBL" id="JBFWIC010000001">
    <property type="protein sequence ID" value="MEZ0473024.1"/>
    <property type="molecule type" value="Genomic_DNA"/>
</dbReference>
<dbReference type="Proteomes" id="UP001566331">
    <property type="component" value="Unassembled WGS sequence"/>
</dbReference>
<accession>A0ABV4HJW2</accession>
<gene>
    <name evidence="2" type="ORF">AB6713_00080</name>
</gene>
<feature type="signal peptide" evidence="1">
    <location>
        <begin position="1"/>
        <end position="20"/>
    </location>
</feature>
<comment type="caution">
    <text evidence="2">The sequence shown here is derived from an EMBL/GenBank/DDBJ whole genome shotgun (WGS) entry which is preliminary data.</text>
</comment>
<evidence type="ECO:0000313" key="3">
    <source>
        <dbReference type="Proteomes" id="UP001566331"/>
    </source>
</evidence>
<protein>
    <submittedName>
        <fullName evidence="2">Uncharacterized protein</fullName>
    </submittedName>
</protein>
<keyword evidence="1" id="KW-0732">Signal</keyword>
<name>A0ABV4HJW2_9GAMM</name>
<reference evidence="2 3" key="1">
    <citation type="submission" date="2024-07" db="EMBL/GenBank/DDBJ databases">
        <title>Luteimonas salilacus sp. nov., isolated from the shore soil of Salt Lake in Tibet of China.</title>
        <authorList>
            <person name="Zhang X."/>
            <person name="Li A."/>
        </authorList>
    </citation>
    <scope>NUCLEOTIDE SEQUENCE [LARGE SCALE GENOMIC DNA]</scope>
    <source>
        <strain evidence="2 3">B3-2-R+30</strain>
    </source>
</reference>
<sequence>MNRILAVVIGATFFVSLAYAGSQGFRLDAHETFKDGDRVEAIQATLTTSTNDQVTADYAAFVQKAAQEISGALGLPYVVELYGTVKLDIDGMQAYTDAARYYPELNTFATEHFNAPFVNEKFATVGCTASGNQVQVTYANGTVLTGDTACVGGAGYSCSGGQLNSLGAC</sequence>
<feature type="chain" id="PRO_5047065804" evidence="1">
    <location>
        <begin position="21"/>
        <end position="169"/>
    </location>
</feature>
<organism evidence="2 3">
    <name type="scientific">Luteimonas salinilitoris</name>
    <dbReference type="NCBI Taxonomy" id="3237697"/>
    <lineage>
        <taxon>Bacteria</taxon>
        <taxon>Pseudomonadati</taxon>
        <taxon>Pseudomonadota</taxon>
        <taxon>Gammaproteobacteria</taxon>
        <taxon>Lysobacterales</taxon>
        <taxon>Lysobacteraceae</taxon>
        <taxon>Luteimonas</taxon>
    </lineage>
</organism>